<dbReference type="EMBL" id="JACJIA010000002">
    <property type="protein sequence ID" value="MBA8950374.1"/>
    <property type="molecule type" value="Genomic_DNA"/>
</dbReference>
<organism evidence="6 7">
    <name type="scientific">Actinomadura namibiensis</name>
    <dbReference type="NCBI Taxonomy" id="182080"/>
    <lineage>
        <taxon>Bacteria</taxon>
        <taxon>Bacillati</taxon>
        <taxon>Actinomycetota</taxon>
        <taxon>Actinomycetes</taxon>
        <taxon>Streptosporangiales</taxon>
        <taxon>Thermomonosporaceae</taxon>
        <taxon>Actinomadura</taxon>
    </lineage>
</organism>
<dbReference type="RefSeq" id="WP_182842802.1">
    <property type="nucleotide sequence ID" value="NZ_BAAALP010000002.1"/>
</dbReference>
<proteinExistence type="predicted"/>
<dbReference type="InterPro" id="IPR056056">
    <property type="entry name" value="DUF7639"/>
</dbReference>
<dbReference type="AlphaFoldDB" id="A0A7W3LLL5"/>
<dbReference type="CDD" id="cd15457">
    <property type="entry name" value="NADAR"/>
    <property type="match status" value="1"/>
</dbReference>
<dbReference type="InterPro" id="IPR037238">
    <property type="entry name" value="YbiA-like_sf"/>
</dbReference>
<dbReference type="InterPro" id="IPR056055">
    <property type="entry name" value="DUF7638"/>
</dbReference>
<dbReference type="InterPro" id="IPR012816">
    <property type="entry name" value="NADAR"/>
</dbReference>
<feature type="domain" description="DUF7639" evidence="5">
    <location>
        <begin position="110"/>
        <end position="208"/>
    </location>
</feature>
<sequence length="372" mass="41792">MPLDRTYRVVDGERIEGVLRPVFVRNGDYYLTNMAIFADGAIDCWGWTDLDGLRGKLESGWIATELEPGGRASVHHLAAWRFTEPAMAVSAEDLLGEVADVIEELNGRPTSAERCLEAVYRYVETRREEDRLALKAAYEAIPSHQRVYVLGDMDHRDVPLRLLAAGIGDVCDDYTTYELEYADDAVTRDGHLVVTEQVRQWALDYFAEYGVPGFRRREPRDTTTSPTVVLNYGRPMYPESHGLRNEFPAPVTVDGTTYPTVEHAYWALSTTDEALAERVRAGDSAAVRDLAAEGPRRPGWDDVRLAVMTELLRTKFDQHPDLADVLLATGDGRIHYASAPSPFWGTGEEGRNWIGRLLELVRSELQARRHGL</sequence>
<accession>A0A7W3LLL5</accession>
<comment type="catalytic activity">
    <reaction evidence="2">
        <text>2,5-diamino-6-hydroxy-4-(5-phosphoribosylamino)-pyrimidine + H2O = 2,5,6-triamino-4-hydroxypyrimidine + D-ribose 5-phosphate</text>
        <dbReference type="Rhea" id="RHEA:23436"/>
        <dbReference type="ChEBI" id="CHEBI:15377"/>
        <dbReference type="ChEBI" id="CHEBI:58614"/>
        <dbReference type="ChEBI" id="CHEBI:78346"/>
        <dbReference type="ChEBI" id="CHEBI:137796"/>
    </reaction>
</comment>
<evidence type="ECO:0000259" key="4">
    <source>
        <dbReference type="Pfam" id="PF24644"/>
    </source>
</evidence>
<dbReference type="Proteomes" id="UP000572680">
    <property type="component" value="Unassembled WGS sequence"/>
</dbReference>
<dbReference type="Gene3D" id="1.10.357.40">
    <property type="entry name" value="YbiA-like"/>
    <property type="match status" value="1"/>
</dbReference>
<evidence type="ECO:0000313" key="6">
    <source>
        <dbReference type="EMBL" id="MBA8950374.1"/>
    </source>
</evidence>
<protein>
    <submittedName>
        <fullName evidence="6">RibA/ribD-fused uncharacterized protein</fullName>
    </submittedName>
</protein>
<feature type="domain" description="DUF7638" evidence="4">
    <location>
        <begin position="5"/>
        <end position="109"/>
    </location>
</feature>
<evidence type="ECO:0000259" key="3">
    <source>
        <dbReference type="Pfam" id="PF08719"/>
    </source>
</evidence>
<evidence type="ECO:0000256" key="2">
    <source>
        <dbReference type="ARBA" id="ARBA00000751"/>
    </source>
</evidence>
<dbReference type="Pfam" id="PF24644">
    <property type="entry name" value="DUF7638"/>
    <property type="match status" value="1"/>
</dbReference>
<dbReference type="Pfam" id="PF24645">
    <property type="entry name" value="DUF7639"/>
    <property type="match status" value="1"/>
</dbReference>
<comment type="caution">
    <text evidence="6">The sequence shown here is derived from an EMBL/GenBank/DDBJ whole genome shotgun (WGS) entry which is preliminary data.</text>
</comment>
<evidence type="ECO:0000256" key="1">
    <source>
        <dbReference type="ARBA" id="ARBA00000022"/>
    </source>
</evidence>
<reference evidence="6 7" key="1">
    <citation type="submission" date="2020-08" db="EMBL/GenBank/DDBJ databases">
        <title>Genomic Encyclopedia of Type Strains, Phase IV (KMG-IV): sequencing the most valuable type-strain genomes for metagenomic binning, comparative biology and taxonomic classification.</title>
        <authorList>
            <person name="Goeker M."/>
        </authorList>
    </citation>
    <scope>NUCLEOTIDE SEQUENCE [LARGE SCALE GENOMIC DNA]</scope>
    <source>
        <strain evidence="6 7">DSM 44197</strain>
    </source>
</reference>
<evidence type="ECO:0000313" key="7">
    <source>
        <dbReference type="Proteomes" id="UP000572680"/>
    </source>
</evidence>
<gene>
    <name evidence="6" type="ORF">HNR61_001987</name>
</gene>
<name>A0A7W3LLL5_ACTNM</name>
<dbReference type="Pfam" id="PF08719">
    <property type="entry name" value="NADAR"/>
    <property type="match status" value="1"/>
</dbReference>
<feature type="domain" description="NADAR" evidence="3">
    <location>
        <begin position="247"/>
        <end position="366"/>
    </location>
</feature>
<comment type="catalytic activity">
    <reaction evidence="1">
        <text>5-amino-6-(5-phospho-D-ribosylamino)uracil + H2O = 5,6-diaminouracil + D-ribose 5-phosphate</text>
        <dbReference type="Rhea" id="RHEA:55020"/>
        <dbReference type="ChEBI" id="CHEBI:15377"/>
        <dbReference type="ChEBI" id="CHEBI:46252"/>
        <dbReference type="ChEBI" id="CHEBI:58453"/>
        <dbReference type="ChEBI" id="CHEBI:78346"/>
    </reaction>
</comment>
<keyword evidence="7" id="KW-1185">Reference proteome</keyword>
<evidence type="ECO:0000259" key="5">
    <source>
        <dbReference type="Pfam" id="PF24645"/>
    </source>
</evidence>
<dbReference type="SUPFAM" id="SSF143990">
    <property type="entry name" value="YbiA-like"/>
    <property type="match status" value="1"/>
</dbReference>